<feature type="domain" description="Peptidase S54 rhomboid" evidence="6">
    <location>
        <begin position="70"/>
        <end position="220"/>
    </location>
</feature>
<dbReference type="InterPro" id="IPR022764">
    <property type="entry name" value="Peptidase_S54_rhomboid_dom"/>
</dbReference>
<evidence type="ECO:0000256" key="5">
    <source>
        <dbReference type="SAM" id="Phobius"/>
    </source>
</evidence>
<protein>
    <submittedName>
        <fullName evidence="7">Rhomboid family protein</fullName>
    </submittedName>
</protein>
<dbReference type="eggNOG" id="COG0705">
    <property type="taxonomic scope" value="Bacteria"/>
</dbReference>
<dbReference type="Gene3D" id="1.20.1540.10">
    <property type="entry name" value="Rhomboid-like"/>
    <property type="match status" value="1"/>
</dbReference>
<dbReference type="AlphaFoldDB" id="D6YV99"/>
<dbReference type="HOGENOM" id="CLU_055068_4_0_0"/>
<dbReference type="OrthoDB" id="22149at2"/>
<evidence type="ECO:0000259" key="6">
    <source>
        <dbReference type="Pfam" id="PF01694"/>
    </source>
</evidence>
<dbReference type="InterPro" id="IPR035952">
    <property type="entry name" value="Rhomboid-like_sf"/>
</dbReference>
<reference evidence="7 8" key="1">
    <citation type="journal article" date="2010" name="PLoS ONE">
        <title>The Waddlia genome: a window into chlamydial biology.</title>
        <authorList>
            <person name="Bertelli C."/>
            <person name="Collyn F."/>
            <person name="Croxatto A."/>
            <person name="Ruckert C."/>
            <person name="Polkinghorne A."/>
            <person name="Kebbi-Beghdadi C."/>
            <person name="Goesmann A."/>
            <person name="Vaughan L."/>
            <person name="Greub G."/>
        </authorList>
    </citation>
    <scope>NUCLEOTIDE SEQUENCE [LARGE SCALE GENOMIC DNA]</scope>
    <source>
        <strain evidence="8">ATCC VR-1470 / WSU 86-1044</strain>
    </source>
</reference>
<dbReference type="KEGG" id="wch:wcw_0693"/>
<dbReference type="STRING" id="716544.wcw_0693"/>
<evidence type="ECO:0000256" key="2">
    <source>
        <dbReference type="ARBA" id="ARBA00022692"/>
    </source>
</evidence>
<evidence type="ECO:0000256" key="1">
    <source>
        <dbReference type="ARBA" id="ARBA00004141"/>
    </source>
</evidence>
<feature type="transmembrane region" description="Helical" evidence="5">
    <location>
        <begin position="84"/>
        <end position="105"/>
    </location>
</feature>
<evidence type="ECO:0000313" key="8">
    <source>
        <dbReference type="Proteomes" id="UP000001505"/>
    </source>
</evidence>
<keyword evidence="3 5" id="KW-1133">Transmembrane helix</keyword>
<gene>
    <name evidence="7" type="ordered locus">wcw_0693</name>
</gene>
<organism evidence="7 8">
    <name type="scientific">Waddlia chondrophila (strain ATCC VR-1470 / WSU 86-1044)</name>
    <dbReference type="NCBI Taxonomy" id="716544"/>
    <lineage>
        <taxon>Bacteria</taxon>
        <taxon>Pseudomonadati</taxon>
        <taxon>Chlamydiota</taxon>
        <taxon>Chlamydiia</taxon>
        <taxon>Parachlamydiales</taxon>
        <taxon>Waddliaceae</taxon>
        <taxon>Waddlia</taxon>
    </lineage>
</organism>
<feature type="transmembrane region" description="Helical" evidence="5">
    <location>
        <begin position="26"/>
        <end position="44"/>
    </location>
</feature>
<proteinExistence type="predicted"/>
<feature type="transmembrane region" description="Helical" evidence="5">
    <location>
        <begin position="117"/>
        <end position="136"/>
    </location>
</feature>
<dbReference type="GO" id="GO:0004252">
    <property type="term" value="F:serine-type endopeptidase activity"/>
    <property type="evidence" value="ECO:0007669"/>
    <property type="project" value="InterPro"/>
</dbReference>
<evidence type="ECO:0000256" key="3">
    <source>
        <dbReference type="ARBA" id="ARBA00022989"/>
    </source>
</evidence>
<dbReference type="Proteomes" id="UP000001505">
    <property type="component" value="Chromosome"/>
</dbReference>
<accession>D6YV99</accession>
<dbReference type="EMBL" id="CP001928">
    <property type="protein sequence ID" value="ADI38060.1"/>
    <property type="molecule type" value="Genomic_DNA"/>
</dbReference>
<evidence type="ECO:0000256" key="4">
    <source>
        <dbReference type="ARBA" id="ARBA00023136"/>
    </source>
</evidence>
<dbReference type="GO" id="GO:0016020">
    <property type="term" value="C:membrane"/>
    <property type="evidence" value="ECO:0007669"/>
    <property type="project" value="UniProtKB-SubCell"/>
</dbReference>
<comment type="subcellular location">
    <subcellularLocation>
        <location evidence="1">Membrane</location>
        <topology evidence="1">Multi-pass membrane protein</topology>
    </subcellularLocation>
</comment>
<keyword evidence="4 5" id="KW-0472">Membrane</keyword>
<keyword evidence="2 5" id="KW-0812">Transmembrane</keyword>
<sequence>MIYSMTMTTSSFRLGPEFTPAAVRKLMIYTLCMSIGSVFFNPFFTQIFGIPGPQEWFSLSWWGLQHYLLWQPFTYLFIHPIGYGGIGFSYFIGLIFNLYILWVMGSEICQRINEKSFTRFYLICGIISGIAILFFMPVIGQYAVLTGPVSSIIAILIIWAFLNPEQELLLFFLLPVKAKWLSLGILGVALLVSISGLQFISFFHYFFGAVSGYLYGLIIWGIHSPFPFMYKTELAIIRASQKVRQQILRKKSTSKSKVVNIQTGEPDDDEAFVDSILEKISKYGESSLSFSERKRMKAISEKKSKY</sequence>
<keyword evidence="8" id="KW-1185">Reference proteome</keyword>
<dbReference type="Pfam" id="PF01694">
    <property type="entry name" value="Rhomboid"/>
    <property type="match status" value="1"/>
</dbReference>
<dbReference type="SUPFAM" id="SSF144091">
    <property type="entry name" value="Rhomboid-like"/>
    <property type="match status" value="1"/>
</dbReference>
<name>D6YV99_WADCW</name>
<evidence type="ECO:0000313" key="7">
    <source>
        <dbReference type="EMBL" id="ADI38060.1"/>
    </source>
</evidence>
<feature type="transmembrane region" description="Helical" evidence="5">
    <location>
        <begin position="142"/>
        <end position="162"/>
    </location>
</feature>